<comment type="caution">
    <text evidence="1">The sequence shown here is derived from an EMBL/GenBank/DDBJ whole genome shotgun (WGS) entry which is preliminary data.</text>
</comment>
<evidence type="ECO:0000313" key="2">
    <source>
        <dbReference type="Proteomes" id="UP000244817"/>
    </source>
</evidence>
<gene>
    <name evidence="1" type="ORF">DC363_07885</name>
</gene>
<reference evidence="1 2" key="1">
    <citation type="submission" date="2018-04" db="EMBL/GenBank/DDBJ databases">
        <title>Pelagivirga bohaiensis gen. nov., sp. nov., a bacterium isolated from the Bohai Sea.</title>
        <authorList>
            <person name="Ji X."/>
        </authorList>
    </citation>
    <scope>NUCLEOTIDE SEQUENCE [LARGE SCALE GENOMIC DNA]</scope>
    <source>
        <strain evidence="1 2">BH-SD16</strain>
    </source>
</reference>
<dbReference type="InterPro" id="IPR019647">
    <property type="entry name" value="PhoP_reg_network_YrbL"/>
</dbReference>
<keyword evidence="2" id="KW-1185">Reference proteome</keyword>
<dbReference type="Pfam" id="PF10707">
    <property type="entry name" value="YrbL-PhoP_reg"/>
    <property type="match status" value="1"/>
</dbReference>
<dbReference type="Proteomes" id="UP000244817">
    <property type="component" value="Unassembled WGS sequence"/>
</dbReference>
<proteinExistence type="predicted"/>
<evidence type="ECO:0008006" key="3">
    <source>
        <dbReference type="Google" id="ProtNLM"/>
    </source>
</evidence>
<protein>
    <recommendedName>
        <fullName evidence="3">PhoP regulatory network protein YrbL</fullName>
    </recommendedName>
</protein>
<accession>A0A2T7FXZ9</accession>
<dbReference type="EMBL" id="QCYG01000004">
    <property type="protein sequence ID" value="PVA07050.1"/>
    <property type="molecule type" value="Genomic_DNA"/>
</dbReference>
<evidence type="ECO:0000313" key="1">
    <source>
        <dbReference type="EMBL" id="PVA07050.1"/>
    </source>
</evidence>
<name>A0A2T7FXZ9_9RHOB</name>
<sequence>MQFQRRCDPSGVQLVGGDCRAADAGGVTARDVIVLADSTPLARGFEREVHAHPTEPDRLLKVLVPAEHQGGGGPARRFFAARGPKFRDFLIAREYREYARAALSLPRIGARLPITHMFGFQDTDLGLACVTERVSDEAGALAPTLDALSRGGALSDDQIAALTDFARRLLRYDIRCSDLTRKNIALGYRAGPTRRGPFEAVLVDGFGDTHAIAVRTVSRRVNAASVHRKLGRIAEKSGLVWDTTGEVFTR</sequence>
<organism evidence="1 2">
    <name type="scientific">Thalassorhabdomicrobium marinisediminis</name>
    <dbReference type="NCBI Taxonomy" id="2170577"/>
    <lineage>
        <taxon>Bacteria</taxon>
        <taxon>Pseudomonadati</taxon>
        <taxon>Pseudomonadota</taxon>
        <taxon>Alphaproteobacteria</taxon>
        <taxon>Rhodobacterales</taxon>
        <taxon>Paracoccaceae</taxon>
        <taxon>Thalassorhabdomicrobium</taxon>
    </lineage>
</organism>
<dbReference type="AlphaFoldDB" id="A0A2T7FXZ9"/>